<protein>
    <submittedName>
        <fullName evidence="3">Uncharacterized protein</fullName>
    </submittedName>
</protein>
<dbReference type="SUPFAM" id="SSF63829">
    <property type="entry name" value="Calcium-dependent phosphotriesterase"/>
    <property type="match status" value="1"/>
</dbReference>
<dbReference type="GO" id="GO:0005576">
    <property type="term" value="C:extracellular region"/>
    <property type="evidence" value="ECO:0007669"/>
    <property type="project" value="TreeGrafter"/>
</dbReference>
<organism evidence="3 4">
    <name type="scientific">Rotaria socialis</name>
    <dbReference type="NCBI Taxonomy" id="392032"/>
    <lineage>
        <taxon>Eukaryota</taxon>
        <taxon>Metazoa</taxon>
        <taxon>Spiralia</taxon>
        <taxon>Gnathifera</taxon>
        <taxon>Rotifera</taxon>
        <taxon>Eurotatoria</taxon>
        <taxon>Bdelloidea</taxon>
        <taxon>Philodinida</taxon>
        <taxon>Philodinidae</taxon>
        <taxon>Rotaria</taxon>
    </lineage>
</organism>
<dbReference type="PANTHER" id="PTHR10680:SF28">
    <property type="entry name" value="SMP-30_GLUCONOLACTONASE_LRE-LIKE REGION DOMAIN-CONTAINING PROTEIN"/>
    <property type="match status" value="1"/>
</dbReference>
<dbReference type="Proteomes" id="UP000663851">
    <property type="component" value="Unassembled WGS sequence"/>
</dbReference>
<proteinExistence type="predicted"/>
<evidence type="ECO:0000313" key="3">
    <source>
        <dbReference type="EMBL" id="CAF4626753.1"/>
    </source>
</evidence>
<dbReference type="EMBL" id="CAJOBO010016993">
    <property type="protein sequence ID" value="CAF4626753.1"/>
    <property type="molecule type" value="Genomic_DNA"/>
</dbReference>
<evidence type="ECO:0000313" key="4">
    <source>
        <dbReference type="Proteomes" id="UP000663851"/>
    </source>
</evidence>
<evidence type="ECO:0000256" key="1">
    <source>
        <dbReference type="ARBA" id="ARBA00022729"/>
    </source>
</evidence>
<gene>
    <name evidence="3" type="ORF">HFQ381_LOCUS34546</name>
</gene>
<sequence>QGDGLNQLNYPTYLVVDRQQTVYVSDYINARVMKWTKGATEGTVVAGGQGTGNALTQLSYPQGLLVDTFGTLYVAEHGNDRVTRWTQGAKHGTVI</sequence>
<feature type="non-terminal residue" evidence="3">
    <location>
        <position position="1"/>
    </location>
</feature>
<name>A0A821DU49_9BILA</name>
<reference evidence="3" key="1">
    <citation type="submission" date="2021-02" db="EMBL/GenBank/DDBJ databases">
        <authorList>
            <person name="Nowell W R."/>
        </authorList>
    </citation>
    <scope>NUCLEOTIDE SEQUENCE</scope>
</reference>
<dbReference type="PANTHER" id="PTHR10680">
    <property type="entry name" value="PEPTIDYL-GLYCINE ALPHA-AMIDATING MONOOXYGENASE"/>
    <property type="match status" value="1"/>
</dbReference>
<keyword evidence="2" id="KW-0325">Glycoprotein</keyword>
<comment type="caution">
    <text evidence="3">The sequence shown here is derived from an EMBL/GenBank/DDBJ whole genome shotgun (WGS) entry which is preliminary data.</text>
</comment>
<keyword evidence="1" id="KW-0732">Signal</keyword>
<evidence type="ECO:0000256" key="2">
    <source>
        <dbReference type="ARBA" id="ARBA00023180"/>
    </source>
</evidence>
<accession>A0A821DU49</accession>
<dbReference type="AlphaFoldDB" id="A0A821DU49"/>
<dbReference type="Gene3D" id="2.40.10.500">
    <property type="match status" value="1"/>
</dbReference>
<feature type="non-terminal residue" evidence="3">
    <location>
        <position position="95"/>
    </location>
</feature>